<dbReference type="AlphaFoldDB" id="A0A6I9UQB8"/>
<dbReference type="GO" id="GO:0004523">
    <property type="term" value="F:RNA-DNA hybrid ribonuclease activity"/>
    <property type="evidence" value="ECO:0007669"/>
    <property type="project" value="InterPro"/>
</dbReference>
<protein>
    <submittedName>
        <fullName evidence="4">Uncharacterized protein LOC105178958</fullName>
    </submittedName>
</protein>
<dbReference type="PANTHER" id="PTHR48475">
    <property type="entry name" value="RIBONUCLEASE H"/>
    <property type="match status" value="1"/>
</dbReference>
<dbReference type="Pfam" id="PF13456">
    <property type="entry name" value="RVT_3"/>
    <property type="match status" value="1"/>
</dbReference>
<name>A0A6I9UQB8_SESIN</name>
<dbReference type="GO" id="GO:0003676">
    <property type="term" value="F:nucleic acid binding"/>
    <property type="evidence" value="ECO:0007669"/>
    <property type="project" value="InterPro"/>
</dbReference>
<dbReference type="RefSeq" id="XP_011100846.1">
    <property type="nucleotide sequence ID" value="XM_011102544.1"/>
</dbReference>
<dbReference type="InterPro" id="IPR012337">
    <property type="entry name" value="RNaseH-like_sf"/>
</dbReference>
<dbReference type="Gene3D" id="3.30.420.10">
    <property type="entry name" value="Ribonuclease H-like superfamily/Ribonuclease H"/>
    <property type="match status" value="3"/>
</dbReference>
<dbReference type="Gene3D" id="1.10.340.70">
    <property type="match status" value="1"/>
</dbReference>
<dbReference type="KEGG" id="sind:105178958"/>
<evidence type="ECO:0000259" key="2">
    <source>
        <dbReference type="Pfam" id="PF17921"/>
    </source>
</evidence>
<feature type="domain" description="RNase H type-1" evidence="1">
    <location>
        <begin position="90"/>
        <end position="208"/>
    </location>
</feature>
<organism evidence="3 4">
    <name type="scientific">Sesamum indicum</name>
    <name type="common">Oriental sesame</name>
    <name type="synonym">Sesamum orientale</name>
    <dbReference type="NCBI Taxonomy" id="4182"/>
    <lineage>
        <taxon>Eukaryota</taxon>
        <taxon>Viridiplantae</taxon>
        <taxon>Streptophyta</taxon>
        <taxon>Embryophyta</taxon>
        <taxon>Tracheophyta</taxon>
        <taxon>Spermatophyta</taxon>
        <taxon>Magnoliopsida</taxon>
        <taxon>eudicotyledons</taxon>
        <taxon>Gunneridae</taxon>
        <taxon>Pentapetalae</taxon>
        <taxon>asterids</taxon>
        <taxon>lamiids</taxon>
        <taxon>Lamiales</taxon>
        <taxon>Pedaliaceae</taxon>
        <taxon>Sesamum</taxon>
    </lineage>
</organism>
<dbReference type="CDD" id="cd09279">
    <property type="entry name" value="RNase_HI_like"/>
    <property type="match status" value="1"/>
</dbReference>
<dbReference type="Pfam" id="PF17921">
    <property type="entry name" value="Integrase_H2C2"/>
    <property type="match status" value="1"/>
</dbReference>
<dbReference type="Proteomes" id="UP000504604">
    <property type="component" value="Unplaced"/>
</dbReference>
<sequence length="541" mass="61634">MEKLALALVVIARMLRSYFQSHRVVVLTNHQLKQVMSRPEAQGSGADKPSIETGDVSTRSFWKKAQVLADFVMELSSDPEEQSCKWMLHVDGSSNANNGGAGILIEGPKEVEIEVAARLSFPVTNNEAEHEALIQGLEHAYEAGARDLEVFTYSQLVALQIEGTYETREKTMTSYRDIVKRWMGKFGNCSILQVPRMENDKADALSKFGATMTGIKNQKITTLVREQSVIIEKIEVQAVFEVESWKDEIDKYLEDGTLPNDPFKAKRVRFRVARFTLLSGQLYKRTVDGPLLKCLDEERAKYVMREIPEGSDGNHLGARSLAQKIVRQGYFWPPMVKDTKELVKRCESCQRYASLIHQPATPIEPSKIAYPFDQWGIDIVGLFHPAQAQKKFIIVAVEYFSKWVEAEAITKIFEREGRKTTEWCKELKIVQHFTAVANLQANGQTEVTNRLILQHLKIRMESKGSWVEELPGVLWACRTTPRTATGETPFFLVYRTEAIIPAEIEEESQRIVMYDPESNQNERNSDLMVIEEKRDAAYDEK</sequence>
<dbReference type="GeneID" id="105178958"/>
<dbReference type="InterPro" id="IPR002156">
    <property type="entry name" value="RNaseH_domain"/>
</dbReference>
<keyword evidence="3" id="KW-1185">Reference proteome</keyword>
<accession>A0A6I9UQB8</accession>
<dbReference type="InParanoid" id="A0A6I9UQB8"/>
<dbReference type="InterPro" id="IPR041588">
    <property type="entry name" value="Integrase_H2C2"/>
</dbReference>
<gene>
    <name evidence="4" type="primary">LOC105178958</name>
</gene>
<reference evidence="4" key="1">
    <citation type="submission" date="2025-08" db="UniProtKB">
        <authorList>
            <consortium name="RefSeq"/>
        </authorList>
    </citation>
    <scope>IDENTIFICATION</scope>
</reference>
<proteinExistence type="predicted"/>
<dbReference type="InterPro" id="IPR036397">
    <property type="entry name" value="RNaseH_sf"/>
</dbReference>
<dbReference type="PANTHER" id="PTHR48475:SF2">
    <property type="entry name" value="RIBONUCLEASE H"/>
    <property type="match status" value="1"/>
</dbReference>
<evidence type="ECO:0000259" key="1">
    <source>
        <dbReference type="Pfam" id="PF13456"/>
    </source>
</evidence>
<evidence type="ECO:0000313" key="4">
    <source>
        <dbReference type="RefSeq" id="XP_011100846.1"/>
    </source>
</evidence>
<evidence type="ECO:0000313" key="3">
    <source>
        <dbReference type="Proteomes" id="UP000504604"/>
    </source>
</evidence>
<feature type="domain" description="Integrase zinc-binding" evidence="2">
    <location>
        <begin position="302"/>
        <end position="352"/>
    </location>
</feature>
<dbReference type="OrthoDB" id="101614at2759"/>
<dbReference type="SUPFAM" id="SSF53098">
    <property type="entry name" value="Ribonuclease H-like"/>
    <property type="match status" value="2"/>
</dbReference>